<keyword evidence="1" id="KW-0812">Transmembrane</keyword>
<evidence type="ECO:0000256" key="1">
    <source>
        <dbReference type="SAM" id="Phobius"/>
    </source>
</evidence>
<feature type="transmembrane region" description="Helical" evidence="1">
    <location>
        <begin position="86"/>
        <end position="104"/>
    </location>
</feature>
<dbReference type="EMBL" id="MU839027">
    <property type="protein sequence ID" value="KAK1763427.1"/>
    <property type="molecule type" value="Genomic_DNA"/>
</dbReference>
<accession>A0AAJ0BSV5</accession>
<feature type="transmembrane region" description="Helical" evidence="1">
    <location>
        <begin position="261"/>
        <end position="279"/>
    </location>
</feature>
<comment type="caution">
    <text evidence="2">The sequence shown here is derived from an EMBL/GenBank/DDBJ whole genome shotgun (WGS) entry which is preliminary data.</text>
</comment>
<evidence type="ECO:0000313" key="2">
    <source>
        <dbReference type="EMBL" id="KAK1763427.1"/>
    </source>
</evidence>
<dbReference type="RefSeq" id="XP_060279640.1">
    <property type="nucleotide sequence ID" value="XM_060428983.1"/>
</dbReference>
<dbReference type="GeneID" id="85312170"/>
<organism evidence="2 3">
    <name type="scientific">Phialemonium atrogriseum</name>
    <dbReference type="NCBI Taxonomy" id="1093897"/>
    <lineage>
        <taxon>Eukaryota</taxon>
        <taxon>Fungi</taxon>
        <taxon>Dikarya</taxon>
        <taxon>Ascomycota</taxon>
        <taxon>Pezizomycotina</taxon>
        <taxon>Sordariomycetes</taxon>
        <taxon>Sordariomycetidae</taxon>
        <taxon>Cephalothecales</taxon>
        <taxon>Cephalothecaceae</taxon>
        <taxon>Phialemonium</taxon>
    </lineage>
</organism>
<keyword evidence="3" id="KW-1185">Reference proteome</keyword>
<feature type="transmembrane region" description="Helical" evidence="1">
    <location>
        <begin position="159"/>
        <end position="182"/>
    </location>
</feature>
<feature type="transmembrane region" description="Helical" evidence="1">
    <location>
        <begin position="116"/>
        <end position="139"/>
    </location>
</feature>
<gene>
    <name evidence="2" type="ORF">QBC33DRAFT_549651</name>
</gene>
<name>A0AAJ0BSV5_9PEZI</name>
<reference evidence="2" key="1">
    <citation type="submission" date="2023-06" db="EMBL/GenBank/DDBJ databases">
        <title>Genome-scale phylogeny and comparative genomics of the fungal order Sordariales.</title>
        <authorList>
            <consortium name="Lawrence Berkeley National Laboratory"/>
            <person name="Hensen N."/>
            <person name="Bonometti L."/>
            <person name="Westerberg I."/>
            <person name="Brannstrom I.O."/>
            <person name="Guillou S."/>
            <person name="Cros-Aarteil S."/>
            <person name="Calhoun S."/>
            <person name="Haridas S."/>
            <person name="Kuo A."/>
            <person name="Mondo S."/>
            <person name="Pangilinan J."/>
            <person name="Riley R."/>
            <person name="Labutti K."/>
            <person name="Andreopoulos B."/>
            <person name="Lipzen A."/>
            <person name="Chen C."/>
            <person name="Yanf M."/>
            <person name="Daum C."/>
            <person name="Ng V."/>
            <person name="Clum A."/>
            <person name="Steindorff A."/>
            <person name="Ohm R."/>
            <person name="Martin F."/>
            <person name="Silar P."/>
            <person name="Natvig D."/>
            <person name="Lalanne C."/>
            <person name="Gautier V."/>
            <person name="Ament-Velasquez S.L."/>
            <person name="Kruys A."/>
            <person name="Hutchinson M.I."/>
            <person name="Powell A.J."/>
            <person name="Barry K."/>
            <person name="Miller A.N."/>
            <person name="Grigoriev I.V."/>
            <person name="Debuchy R."/>
            <person name="Gladieux P."/>
            <person name="Thoren M.H."/>
            <person name="Johannesson H."/>
        </authorList>
    </citation>
    <scope>NUCLEOTIDE SEQUENCE</scope>
    <source>
        <strain evidence="2">8032-3</strain>
    </source>
</reference>
<proteinExistence type="predicted"/>
<protein>
    <submittedName>
        <fullName evidence="2">Uncharacterized protein</fullName>
    </submittedName>
</protein>
<dbReference type="Proteomes" id="UP001244011">
    <property type="component" value="Unassembled WGS sequence"/>
</dbReference>
<feature type="transmembrane region" description="Helical" evidence="1">
    <location>
        <begin position="189"/>
        <end position="207"/>
    </location>
</feature>
<evidence type="ECO:0000313" key="3">
    <source>
        <dbReference type="Proteomes" id="UP001244011"/>
    </source>
</evidence>
<sequence>MKAGLDMQTFPIGPRRLSCGVILVLFRQQRRQIILLPGTILYAKRSQRSQTQPSPAPHIAVYHSHNIYRRRWKGADAVYQSIMWDYIVRILLFLLTIISFLPHYQQIISRNDCSGISPYYILFNLVSATHQFFLGYAYVVQFDGTMHFVHGNPRTLLDWLNFVQLTIVLLCFVTFFGLCLLCPSDQPSFHKYIATILYIIILVLYLWSQFPSFKEDRPDRGLLESLYYGVLFFYVNYFITAIGIASLLLQWRQATALSLRGLFLQAVIFPAVAISWYLFTYYDWHQEGDPKDPPGFHGWYLFVGFTAVDNAVFAVVQGILFYIAWRRGFDEGKVLGVAEAQPLLTH</sequence>
<keyword evidence="1" id="KW-1133">Transmembrane helix</keyword>
<feature type="transmembrane region" description="Helical" evidence="1">
    <location>
        <begin position="299"/>
        <end position="325"/>
    </location>
</feature>
<feature type="transmembrane region" description="Helical" evidence="1">
    <location>
        <begin position="227"/>
        <end position="249"/>
    </location>
</feature>
<keyword evidence="1" id="KW-0472">Membrane</keyword>
<dbReference type="AlphaFoldDB" id="A0AAJ0BSV5"/>